<feature type="region of interest" description="Disordered" evidence="1">
    <location>
        <begin position="503"/>
        <end position="523"/>
    </location>
</feature>
<feature type="domain" description="Bacteriophage tail tape measure N-terminal" evidence="2">
    <location>
        <begin position="146"/>
        <end position="352"/>
    </location>
</feature>
<dbReference type="EMBL" id="AGJK01000031">
    <property type="protein sequence ID" value="EHP93443.1"/>
    <property type="molecule type" value="Genomic_DNA"/>
</dbReference>
<evidence type="ECO:0000259" key="2">
    <source>
        <dbReference type="Pfam" id="PF06791"/>
    </source>
</evidence>
<dbReference type="PATRIC" id="fig|882800.3.peg.1633"/>
<feature type="compositionally biased region" description="Basic and acidic residues" evidence="1">
    <location>
        <begin position="508"/>
        <end position="523"/>
    </location>
</feature>
<evidence type="ECO:0000313" key="3">
    <source>
        <dbReference type="EMBL" id="EHP93443.1"/>
    </source>
</evidence>
<accession>H1KGA2</accession>
<proteinExistence type="predicted"/>
<dbReference type="RefSeq" id="WP_003598732.1">
    <property type="nucleotide sequence ID" value="NZ_AGJK01000031.1"/>
</dbReference>
<evidence type="ECO:0000256" key="1">
    <source>
        <dbReference type="SAM" id="MobiDB-lite"/>
    </source>
</evidence>
<dbReference type="InterPro" id="IPR009628">
    <property type="entry name" value="Phage_tape_measure_N"/>
</dbReference>
<feature type="compositionally biased region" description="Basic and acidic residues" evidence="1">
    <location>
        <begin position="476"/>
        <end position="491"/>
    </location>
</feature>
<reference evidence="3 4" key="1">
    <citation type="submission" date="2011-09" db="EMBL/GenBank/DDBJ databases">
        <title>The draft genome of Methylobacterium extorquens DSM 13060.</title>
        <authorList>
            <consortium name="US DOE Joint Genome Institute (JGI-PGF)"/>
            <person name="Lucas S."/>
            <person name="Han J."/>
            <person name="Lapidus A."/>
            <person name="Cheng J.-F."/>
            <person name="Goodwin L."/>
            <person name="Pitluck S."/>
            <person name="Peters L."/>
            <person name="Land M.L."/>
            <person name="Hauser L."/>
            <person name="Koskimaki J."/>
            <person name="Halonen O."/>
            <person name="Pirttila A."/>
            <person name="Frank C."/>
            <person name="Woyke T.J."/>
        </authorList>
    </citation>
    <scope>NUCLEOTIDE SEQUENCE [LARGE SCALE GENOMIC DNA]</scope>
    <source>
        <strain evidence="3 4">DSM 13060</strain>
    </source>
</reference>
<protein>
    <submittedName>
        <fullName evidence="3">Prophage tail length tape measure</fullName>
    </submittedName>
</protein>
<sequence length="953" mass="99862">MSEVDPLILRIGTDLSELSAGVAKGKSDVLAAANSMVSDLTKVETKATSTAKAVDGLAAATGREAAAEDRASQSRERATAAAARREAAAQREAKALAEGARLQREVSAAQAFFGTASDRATAAAERAAAAHTKGATAARGAAAANDNLGKSSQVATHHLVNLGHQISDIGVSLAGGQNPFLVMIQQGAQIAPILGETGVSGAVRGIGSAVARFVTPAVATMGLLTGAVVLGYGAWARYDEETRNTRMTLEGLGRGLGLTVAQFEDLATSAAKAGNLTARQAADIGRALAATGRIGPENIGRLIEISKDFAATFGLQLDEVKEKLTASFSSVDGITRLNRELNFLDAKTASYVESLFRQGRAEEAIRIAVERLPAALARQEDAQGAVARAWKAIKDAVSEADLATGKFLDRLLKGPAPEDRLKQLQERVTQARDALRNAEADAAASTFSQRNSQALDAIKRPGLGSLPGSTSAQDFRFPDDVGSKQKTRDLQEAEKALAEYMQTQAKAKQAEEETARSKALEESLNRKSNELRGVVKEVANGSDEWLRYRDLQQAVDGALKSGDSALMARVDNVRDLSEAGDVLRHVTESMTNAEGKRMTAAERAAEQRRNQIAGVRAETMEQKAQVAQMDAVARQRGQLITSQQALADAEHAAQMVREQEAAQLRGMLKDRQAEGAEIREQIRLVGADAETRAVAIARRRAEQEIVRGGMSLHSEAAQAVVREAEANARLGVTLDKTVEAQRRMHDAQRQLGDEFARFFDSIIVGGVKAGDAIKGFAQSIASSGLRGLLTGEGPLAGVLGTVGERGQLGGLLGGNFDLSKVFNTSAIEKAVGAGSETGILSGLRPLLEPSKNAEGQSLGVLSSPLGRGLASAGIGASVGYSSGSPMMGVLSGGLAGLMTGNPIMGLVGAGAGLLGGSMGHDQSRKKDRDHERREHLREFAACGDADGFEPVPA</sequence>
<dbReference type="AlphaFoldDB" id="H1KGA2"/>
<evidence type="ECO:0000313" key="4">
    <source>
        <dbReference type="Proteomes" id="UP000004382"/>
    </source>
</evidence>
<feature type="region of interest" description="Disordered" evidence="1">
    <location>
        <begin position="459"/>
        <end position="491"/>
    </location>
</feature>
<gene>
    <name evidence="3" type="ORF">MetexDRAFT_1664</name>
</gene>
<organism evidence="3 4">
    <name type="scientific">Methylorubrum extorquens DSM 13060</name>
    <dbReference type="NCBI Taxonomy" id="882800"/>
    <lineage>
        <taxon>Bacteria</taxon>
        <taxon>Pseudomonadati</taxon>
        <taxon>Pseudomonadota</taxon>
        <taxon>Alphaproteobacteria</taxon>
        <taxon>Hyphomicrobiales</taxon>
        <taxon>Methylobacteriaceae</taxon>
        <taxon>Methylorubrum</taxon>
    </lineage>
</organism>
<feature type="region of interest" description="Disordered" evidence="1">
    <location>
        <begin position="917"/>
        <end position="953"/>
    </location>
</feature>
<name>H1KGA2_METEX</name>
<comment type="caution">
    <text evidence="3">The sequence shown here is derived from an EMBL/GenBank/DDBJ whole genome shotgun (WGS) entry which is preliminary data.</text>
</comment>
<dbReference type="Proteomes" id="UP000004382">
    <property type="component" value="Unassembled WGS sequence"/>
</dbReference>
<dbReference type="Pfam" id="PF06791">
    <property type="entry name" value="TMP_2"/>
    <property type="match status" value="1"/>
</dbReference>
<feature type="compositionally biased region" description="Basic and acidic residues" evidence="1">
    <location>
        <begin position="921"/>
        <end position="938"/>
    </location>
</feature>